<feature type="compositionally biased region" description="Acidic residues" evidence="4">
    <location>
        <begin position="762"/>
        <end position="806"/>
    </location>
</feature>
<dbReference type="EMBL" id="HBUF01542102">
    <property type="protein sequence ID" value="CAG6755462.1"/>
    <property type="molecule type" value="Transcribed_RNA"/>
</dbReference>
<dbReference type="PANTHER" id="PTHR13213">
    <property type="entry name" value="MYB-BINDING PROTEIN 1A FAMILY MEMBER"/>
    <property type="match status" value="1"/>
</dbReference>
<feature type="compositionally biased region" description="Acidic residues" evidence="4">
    <location>
        <begin position="379"/>
        <end position="396"/>
    </location>
</feature>
<feature type="region of interest" description="Disordered" evidence="4">
    <location>
        <begin position="754"/>
        <end position="807"/>
    </location>
</feature>
<dbReference type="InterPro" id="IPR016024">
    <property type="entry name" value="ARM-type_fold"/>
</dbReference>
<comment type="similarity">
    <text evidence="2">Belongs to the MYBBP1A family.</text>
</comment>
<dbReference type="EMBL" id="HBUF01542104">
    <property type="protein sequence ID" value="CAG6755464.1"/>
    <property type="molecule type" value="Transcribed_RNA"/>
</dbReference>
<sequence length="1232" mass="138283">MESQSVLDNFDNLRKPPKFHHACCKLIKHLDRSQQNKGKAEVLSQEMKYALKRLIRGMGSADQGTVVGFSACLAALLKSHSDIINISTVHEYVESELELKSSLLRGEEGIVTFGRVLVYGCIIRSDIMNQLNKEEKSFILDQLLLFCYKRSYVSGPVYYYIENFLKIVNFDKKYVKIVLSHVLNNKFHMNIDMLHLLLTLQNVNLPSLMATTQSKAFAIASSLPNIYELDTVPEFVNILTDIRSTDDLNLTVYARFANNLLHVYSKQSPRIVKELWNEVETKVLTSRELTLNKKLAVFKLFCSLILHCETSQQIVTFLTPNFLHTVVKVTSDIPSDLVHSTSPMFVLNEKFSNKLVLKRKTDKLGYETVEHGTTRVNHEEEETSDASDSDGDVSDDEVADTFRVEGKDVLTMIELFLRDPALINVEKITHTKIVQTLINSLDKENVHRLATLYKSILDENGGQQRTNGTPPSKKQRHGRGGKENGIGEHKKTSYNNKDKIYILSMLSKLVLHPSLTQDHRVTPSTQGGKANGDACGDSEEQAWKYEQVEYVFDLALGVSPWNHELAAAYKKALFSLLGHQLHHELLEQLVHHANQLVVNGQTKNMKMTPEISACWSQCQDMITKLKKKIASAAGKSSKTSIDSAAGSKKSILIAFHTMYLQLCLYLFLDNSISIDVIEELNHCYERFDEKQKKTSTVDSEEPHWIEVVTELFLSLLSKESQLLRHLVGKVFKLLVPTLTVQTVQQILQVLDPSKNPLKGDGLEESDDEDDNEDEDNAASEDEEVDNEAVEEEEEEEEESDIDEEYLGNESNTDKLRQAVNQALGQNGNITDAESVDMSDIDPAEARQLDAALASVFSAVKKPASSSSRPTKHQAKAEARLVSFRVRALDLVDTIIRQCSALSSQASPAMLDILSSLFVLLKYTSIKPSQKPLETRVRAILKQFGSAGVKKSSIGAPGGDNGLNDQLLADVLINSVLDKGDTSMSTVHTMGGEICSAILYLARAHACTLSTNEAYEQLVHSKFVQCLLNTLECFFTKSRACIVPGHLFKSLLAISWPGNVLFFPVLARYSFSSSLRYYHRATALSLLHVLLRNRNLMDTMREERTSLKQVETSLSEILDKTAAFVQDTSELSKAIASFTRTLCDVILTIRARPDIIKTKHVDSLLKPALEVGASYPALARLYRVFDIKKPETIKSKDKKKREKTNNSNKMADEVEEEEDSDENEEEEEEEKKS</sequence>
<feature type="region of interest" description="Disordered" evidence="4">
    <location>
        <begin position="460"/>
        <end position="491"/>
    </location>
</feature>
<feature type="region of interest" description="Disordered" evidence="4">
    <location>
        <begin position="373"/>
        <end position="396"/>
    </location>
</feature>
<dbReference type="GO" id="GO:0005730">
    <property type="term" value="C:nucleolus"/>
    <property type="evidence" value="ECO:0007669"/>
    <property type="project" value="InterPro"/>
</dbReference>
<evidence type="ECO:0000256" key="2">
    <source>
        <dbReference type="ARBA" id="ARBA00006809"/>
    </source>
</evidence>
<feature type="compositionally biased region" description="Basic and acidic residues" evidence="4">
    <location>
        <begin position="480"/>
        <end position="491"/>
    </location>
</feature>
<feature type="compositionally biased region" description="Acidic residues" evidence="4">
    <location>
        <begin position="1212"/>
        <end position="1232"/>
    </location>
</feature>
<dbReference type="GO" id="GO:0003723">
    <property type="term" value="F:RNA binding"/>
    <property type="evidence" value="ECO:0007669"/>
    <property type="project" value="TreeGrafter"/>
</dbReference>
<dbReference type="Pfam" id="PF04931">
    <property type="entry name" value="DNA_pol_phi"/>
    <property type="match status" value="2"/>
</dbReference>
<dbReference type="EMBL" id="HBUF01542103">
    <property type="protein sequence ID" value="CAG6755463.1"/>
    <property type="molecule type" value="Transcribed_RNA"/>
</dbReference>
<evidence type="ECO:0000256" key="4">
    <source>
        <dbReference type="SAM" id="MobiDB-lite"/>
    </source>
</evidence>
<feature type="compositionally biased region" description="Polar residues" evidence="4">
    <location>
        <begin position="461"/>
        <end position="472"/>
    </location>
</feature>
<dbReference type="PANTHER" id="PTHR13213:SF2">
    <property type="entry name" value="MYB-BINDING PROTEIN 1A"/>
    <property type="match status" value="1"/>
</dbReference>
<keyword evidence="3" id="KW-0539">Nucleus</keyword>
<dbReference type="SUPFAM" id="SSF48371">
    <property type="entry name" value="ARM repeat"/>
    <property type="match status" value="1"/>
</dbReference>
<dbReference type="AlphaFoldDB" id="A0A8D8ZY42"/>
<comment type="subcellular location">
    <subcellularLocation>
        <location evidence="1">Nucleus</location>
    </subcellularLocation>
</comment>
<accession>A0A8D8ZY42</accession>
<feature type="region of interest" description="Disordered" evidence="4">
    <location>
        <begin position="1193"/>
        <end position="1232"/>
    </location>
</feature>
<organism evidence="5">
    <name type="scientific">Cacopsylla melanoneura</name>
    <dbReference type="NCBI Taxonomy" id="428564"/>
    <lineage>
        <taxon>Eukaryota</taxon>
        <taxon>Metazoa</taxon>
        <taxon>Ecdysozoa</taxon>
        <taxon>Arthropoda</taxon>
        <taxon>Hexapoda</taxon>
        <taxon>Insecta</taxon>
        <taxon>Pterygota</taxon>
        <taxon>Neoptera</taxon>
        <taxon>Paraneoptera</taxon>
        <taxon>Hemiptera</taxon>
        <taxon>Sternorrhyncha</taxon>
        <taxon>Psylloidea</taxon>
        <taxon>Psyllidae</taxon>
        <taxon>Psyllinae</taxon>
        <taxon>Cacopsylla</taxon>
    </lineage>
</organism>
<protein>
    <submittedName>
        <fullName evidence="5">Myb-binding protein 1A</fullName>
    </submittedName>
</protein>
<evidence type="ECO:0000313" key="5">
    <source>
        <dbReference type="EMBL" id="CAG6755462.1"/>
    </source>
</evidence>
<dbReference type="EMBL" id="HBUF01542100">
    <property type="protein sequence ID" value="CAG6755460.1"/>
    <property type="molecule type" value="Transcribed_RNA"/>
</dbReference>
<reference evidence="5" key="1">
    <citation type="submission" date="2021-05" db="EMBL/GenBank/DDBJ databases">
        <authorList>
            <person name="Alioto T."/>
            <person name="Alioto T."/>
            <person name="Gomez Garrido J."/>
        </authorList>
    </citation>
    <scope>NUCLEOTIDE SEQUENCE</scope>
</reference>
<evidence type="ECO:0000256" key="3">
    <source>
        <dbReference type="ARBA" id="ARBA00023242"/>
    </source>
</evidence>
<dbReference type="GO" id="GO:0003714">
    <property type="term" value="F:transcription corepressor activity"/>
    <property type="evidence" value="ECO:0007669"/>
    <property type="project" value="TreeGrafter"/>
</dbReference>
<evidence type="ECO:0000256" key="1">
    <source>
        <dbReference type="ARBA" id="ARBA00004123"/>
    </source>
</evidence>
<proteinExistence type="inferred from homology"/>
<dbReference type="GO" id="GO:0043565">
    <property type="term" value="F:sequence-specific DNA binding"/>
    <property type="evidence" value="ECO:0007669"/>
    <property type="project" value="TreeGrafter"/>
</dbReference>
<name>A0A8D8ZY42_9HEMI</name>
<dbReference type="InterPro" id="IPR007015">
    <property type="entry name" value="DNA_pol_V/MYBBP1A"/>
</dbReference>